<feature type="transmembrane region" description="Helical" evidence="1">
    <location>
        <begin position="251"/>
        <end position="271"/>
    </location>
</feature>
<keyword evidence="1" id="KW-0812">Transmembrane</keyword>
<dbReference type="AlphaFoldDB" id="A0A9W6H318"/>
<keyword evidence="4" id="KW-1185">Reference proteome</keyword>
<dbReference type="InterPro" id="IPR006976">
    <property type="entry name" value="VanZ-like"/>
</dbReference>
<evidence type="ECO:0000313" key="4">
    <source>
        <dbReference type="Proteomes" id="UP001142462"/>
    </source>
</evidence>
<evidence type="ECO:0000256" key="1">
    <source>
        <dbReference type="SAM" id="Phobius"/>
    </source>
</evidence>
<reference evidence="3" key="2">
    <citation type="submission" date="2023-01" db="EMBL/GenBank/DDBJ databases">
        <authorList>
            <person name="Sun Q."/>
            <person name="Evtushenko L."/>
        </authorList>
    </citation>
    <scope>NUCLEOTIDE SEQUENCE</scope>
    <source>
        <strain evidence="3">VKM Ac-1020</strain>
    </source>
</reference>
<dbReference type="InterPro" id="IPR053150">
    <property type="entry name" value="Teicoplanin_resist-assoc"/>
</dbReference>
<keyword evidence="1" id="KW-1133">Transmembrane helix</keyword>
<feature type="transmembrane region" description="Helical" evidence="1">
    <location>
        <begin position="6"/>
        <end position="30"/>
    </location>
</feature>
<reference evidence="3" key="1">
    <citation type="journal article" date="2014" name="Int. J. Syst. Evol. Microbiol.">
        <title>Complete genome sequence of Corynebacterium casei LMG S-19264T (=DSM 44701T), isolated from a smear-ripened cheese.</title>
        <authorList>
            <consortium name="US DOE Joint Genome Institute (JGI-PGF)"/>
            <person name="Walter F."/>
            <person name="Albersmeier A."/>
            <person name="Kalinowski J."/>
            <person name="Ruckert C."/>
        </authorList>
    </citation>
    <scope>NUCLEOTIDE SEQUENCE</scope>
    <source>
        <strain evidence="3">VKM Ac-1020</strain>
    </source>
</reference>
<dbReference type="PANTHER" id="PTHR36834">
    <property type="entry name" value="MEMBRANE PROTEIN-RELATED"/>
    <property type="match status" value="1"/>
</dbReference>
<sequence length="351" mass="36951">MNGQVLPAVVAVLLGAVFAVLLFVPFVAVQYRREGRLTLRQLLLWGAFLVYGLALWTYTLLPLPDPDAIRCAAPQLRPFQFVDDILDDPVGSLSALRHNPAVMQVALNVLLFVPLGFFLRLIWRRGVLVSTLVGFGLSLAIETTQVTGVWGIYPCGYRLFDVDDLLANTAGALLGGALSLAVRPLLARRDARPVADAPRPVTIWRRLLGMLCDALAVALTGGAAGIAVNAWQLYVAGVPAAQLDPAAPNVAATAVPFVLLAAVVLVTGGTVGDHAVLVRWEGGVGPALAARALRYLAGIGGWQLLGMLTSPLDALFAVASIVALVIATERGGLPGVVSRMRPVDARAGARV</sequence>
<gene>
    <name evidence="3" type="ORF">GCM10017576_18410</name>
</gene>
<feature type="transmembrane region" description="Helical" evidence="1">
    <location>
        <begin position="207"/>
        <end position="231"/>
    </location>
</feature>
<feature type="domain" description="VanZ-like" evidence="2">
    <location>
        <begin position="48"/>
        <end position="179"/>
    </location>
</feature>
<dbReference type="Proteomes" id="UP001142462">
    <property type="component" value="Unassembled WGS sequence"/>
</dbReference>
<name>A0A9W6H318_9MICO</name>
<dbReference type="EMBL" id="BSEJ01000008">
    <property type="protein sequence ID" value="GLJ61711.1"/>
    <property type="molecule type" value="Genomic_DNA"/>
</dbReference>
<dbReference type="Pfam" id="PF04892">
    <property type="entry name" value="VanZ"/>
    <property type="match status" value="1"/>
</dbReference>
<feature type="transmembrane region" description="Helical" evidence="1">
    <location>
        <begin position="126"/>
        <end position="153"/>
    </location>
</feature>
<evidence type="ECO:0000259" key="2">
    <source>
        <dbReference type="Pfam" id="PF04892"/>
    </source>
</evidence>
<feature type="transmembrane region" description="Helical" evidence="1">
    <location>
        <begin position="101"/>
        <end position="119"/>
    </location>
</feature>
<organism evidence="3 4">
    <name type="scientific">Microbacterium barkeri</name>
    <dbReference type="NCBI Taxonomy" id="33917"/>
    <lineage>
        <taxon>Bacteria</taxon>
        <taxon>Bacillati</taxon>
        <taxon>Actinomycetota</taxon>
        <taxon>Actinomycetes</taxon>
        <taxon>Micrococcales</taxon>
        <taxon>Microbacteriaceae</taxon>
        <taxon>Microbacterium</taxon>
    </lineage>
</organism>
<evidence type="ECO:0000313" key="3">
    <source>
        <dbReference type="EMBL" id="GLJ61711.1"/>
    </source>
</evidence>
<feature type="transmembrane region" description="Helical" evidence="1">
    <location>
        <begin position="165"/>
        <end position="186"/>
    </location>
</feature>
<accession>A0A9W6H318</accession>
<proteinExistence type="predicted"/>
<protein>
    <recommendedName>
        <fullName evidence="2">VanZ-like domain-containing protein</fullName>
    </recommendedName>
</protein>
<comment type="caution">
    <text evidence="3">The sequence shown here is derived from an EMBL/GenBank/DDBJ whole genome shotgun (WGS) entry which is preliminary data.</text>
</comment>
<feature type="transmembrane region" description="Helical" evidence="1">
    <location>
        <begin position="314"/>
        <end position="333"/>
    </location>
</feature>
<keyword evidence="1" id="KW-0472">Membrane</keyword>
<feature type="transmembrane region" description="Helical" evidence="1">
    <location>
        <begin position="42"/>
        <end position="61"/>
    </location>
</feature>
<dbReference type="PANTHER" id="PTHR36834:SF1">
    <property type="entry name" value="INTEGRAL MEMBRANE PROTEIN"/>
    <property type="match status" value="1"/>
</dbReference>